<evidence type="ECO:0000313" key="1">
    <source>
        <dbReference type="EMBL" id="CAB4154261.1"/>
    </source>
</evidence>
<reference evidence="1" key="1">
    <citation type="submission" date="2020-04" db="EMBL/GenBank/DDBJ databases">
        <authorList>
            <person name="Chiriac C."/>
            <person name="Salcher M."/>
            <person name="Ghai R."/>
            <person name="Kavagutti S V."/>
        </authorList>
    </citation>
    <scope>NUCLEOTIDE SEQUENCE</scope>
</reference>
<dbReference type="EMBL" id="LR796610">
    <property type="protein sequence ID" value="CAB4154261.1"/>
    <property type="molecule type" value="Genomic_DNA"/>
</dbReference>
<accession>A0A6J5N9Z6</accession>
<sequence>MEKKASNILNQMISELKRLKKGKDYSFIVSTDIFNDLNVEMKKRVVAYKGYRIHHHKMLKSDVAYMVSNNDVTKAMDHLRMLNQEL</sequence>
<protein>
    <submittedName>
        <fullName evidence="1">Uncharacterized protein</fullName>
    </submittedName>
</protein>
<organism evidence="1">
    <name type="scientific">uncultured Caudovirales phage</name>
    <dbReference type="NCBI Taxonomy" id="2100421"/>
    <lineage>
        <taxon>Viruses</taxon>
        <taxon>Duplodnaviria</taxon>
        <taxon>Heunggongvirae</taxon>
        <taxon>Uroviricota</taxon>
        <taxon>Caudoviricetes</taxon>
        <taxon>Peduoviridae</taxon>
        <taxon>Maltschvirus</taxon>
        <taxon>Maltschvirus maltsch</taxon>
    </lineage>
</organism>
<name>A0A6J5N9Z6_9CAUD</name>
<gene>
    <name evidence="1" type="ORF">UFOVP633_45</name>
</gene>
<proteinExistence type="predicted"/>